<feature type="transmembrane region" description="Helical" evidence="1">
    <location>
        <begin position="44"/>
        <end position="65"/>
    </location>
</feature>
<keyword evidence="1" id="KW-1133">Transmembrane helix</keyword>
<dbReference type="InterPro" id="IPR044922">
    <property type="entry name" value="DUF2063_N_sf"/>
</dbReference>
<keyword evidence="1" id="KW-0472">Membrane</keyword>
<dbReference type="PATRIC" id="fig|991905.3.peg.865"/>
<dbReference type="Proteomes" id="UP000008130">
    <property type="component" value="Chromosome"/>
</dbReference>
<name>F2IWI2_POLGS</name>
<dbReference type="STRING" id="991905.SL003B_0851"/>
<gene>
    <name evidence="3" type="ordered locus">SL003B_0851</name>
</gene>
<dbReference type="KEGG" id="pgv:SL003B_0851"/>
<evidence type="ECO:0000259" key="2">
    <source>
        <dbReference type="Pfam" id="PF09836"/>
    </source>
</evidence>
<keyword evidence="1" id="KW-0812">Transmembrane</keyword>
<accession>F2IWI2</accession>
<dbReference type="InterPro" id="IPR018640">
    <property type="entry name" value="DUF2063"/>
</dbReference>
<reference evidence="3 4" key="1">
    <citation type="journal article" date="2011" name="J. Bacteriol.">
        <title>Complete genome sequence of Polymorphum gilvum SL003B-26A1T, a crude oil-degrading bacterium from oil-polluted saline soil.</title>
        <authorList>
            <person name="Li S.G."/>
            <person name="Tang Y.Q."/>
            <person name="Nie Y."/>
            <person name="Cai M."/>
            <person name="Wu X.L."/>
        </authorList>
    </citation>
    <scope>NUCLEOTIDE SEQUENCE [LARGE SCALE GENOMIC DNA]</scope>
    <source>
        <strain evidence="4">LMG 25793 / CGMCC 1.9160 / SL003B-26A1</strain>
    </source>
</reference>
<dbReference type="OrthoDB" id="4146344at2"/>
<dbReference type="AlphaFoldDB" id="F2IWI2"/>
<evidence type="ECO:0000256" key="1">
    <source>
        <dbReference type="SAM" id="Phobius"/>
    </source>
</evidence>
<evidence type="ECO:0000313" key="3">
    <source>
        <dbReference type="EMBL" id="ADZ69281.1"/>
    </source>
</evidence>
<dbReference type="HOGENOM" id="CLU_086594_0_1_5"/>
<evidence type="ECO:0000313" key="4">
    <source>
        <dbReference type="Proteomes" id="UP000008130"/>
    </source>
</evidence>
<proteinExistence type="predicted"/>
<dbReference type="Pfam" id="PF09836">
    <property type="entry name" value="DUF2063"/>
    <property type="match status" value="1"/>
</dbReference>
<dbReference type="RefSeq" id="WP_013651598.1">
    <property type="nucleotide sequence ID" value="NC_015259.1"/>
</dbReference>
<feature type="domain" description="Putative DNA-binding" evidence="2">
    <location>
        <begin position="10"/>
        <end position="97"/>
    </location>
</feature>
<protein>
    <submittedName>
        <fullName evidence="3">Hypothetical conserved protein</fullName>
    </submittedName>
</protein>
<dbReference type="Gene3D" id="1.10.150.690">
    <property type="entry name" value="DUF2063"/>
    <property type="match status" value="1"/>
</dbReference>
<organism evidence="3 4">
    <name type="scientific">Polymorphum gilvum (strain LMG 25793 / CGMCC 1.9160 / SL003B-26A1)</name>
    <dbReference type="NCBI Taxonomy" id="991905"/>
    <lineage>
        <taxon>Bacteria</taxon>
        <taxon>Pseudomonadati</taxon>
        <taxon>Pseudomonadota</taxon>
        <taxon>Alphaproteobacteria</taxon>
        <taxon>Rhodobacterales</taxon>
        <taxon>Paracoccaceae</taxon>
        <taxon>Polymorphum</taxon>
    </lineage>
</organism>
<keyword evidence="4" id="KW-1185">Reference proteome</keyword>
<dbReference type="eggNOG" id="COG3219">
    <property type="taxonomic scope" value="Bacteria"/>
</dbReference>
<dbReference type="EMBL" id="CP002568">
    <property type="protein sequence ID" value="ADZ69281.1"/>
    <property type="molecule type" value="Genomic_DNA"/>
</dbReference>
<sequence length="254" mass="26397">MPSPDGNAGFGAALLRPDLPVPEGLSVSGGRSPKRRFGVYRNNVVVGLVDCLLATFPALAALLGADYFRALARLYVAGHPPRSPVLILYGDTFPDFVERFPPLADYPYLGDVGRLEWAWLSAYHAVDEAVLAPGALALLPAEALDGLRLVAHPAARLVASRWPVFELARANRFELGSPQPGDLHAAQTVLVTRPDVDVELRSLDPGTAALAAALLGGATLGAASELAVSADPDLVLADGLAVLLASGAFAGLAP</sequence>